<evidence type="ECO:0000313" key="2">
    <source>
        <dbReference type="EMBL" id="TKW57479.1"/>
    </source>
</evidence>
<feature type="non-terminal residue" evidence="2">
    <location>
        <position position="1"/>
    </location>
</feature>
<keyword evidence="3" id="KW-1185">Reference proteome</keyword>
<evidence type="ECO:0000256" key="1">
    <source>
        <dbReference type="SAM" id="MobiDB-lite"/>
    </source>
</evidence>
<protein>
    <submittedName>
        <fullName evidence="2">Uncharacterized protein</fullName>
    </submittedName>
</protein>
<proteinExistence type="predicted"/>
<comment type="caution">
    <text evidence="2">The sequence shown here is derived from an EMBL/GenBank/DDBJ whole genome shotgun (WGS) entry which is preliminary data.</text>
</comment>
<feature type="region of interest" description="Disordered" evidence="1">
    <location>
        <begin position="81"/>
        <end position="101"/>
    </location>
</feature>
<accession>A0A4U6XPF7</accession>
<reference evidence="2 3" key="1">
    <citation type="journal article" date="2019" name="PLoS ONE">
        <title>Comparative genome analysis indicates high evolutionary potential of pathogenicity genes in Colletotrichum tanaceti.</title>
        <authorList>
            <person name="Lelwala R.V."/>
            <person name="Korhonen P.K."/>
            <person name="Young N.D."/>
            <person name="Scott J.B."/>
            <person name="Ades P.A."/>
            <person name="Gasser R.B."/>
            <person name="Taylor P.W.J."/>
        </authorList>
    </citation>
    <scope>NUCLEOTIDE SEQUENCE [LARGE SCALE GENOMIC DNA]</scope>
    <source>
        <strain evidence="2">BRIP57314</strain>
    </source>
</reference>
<dbReference type="AlphaFoldDB" id="A0A4U6XPF7"/>
<sequence length="180" mass="20014">DDDVPGAFRLLLSLLLRKRLPGKTDQLLLFPKSLSNRLISVHFPIAAQCRRRRHTVRSLQAHTHPAQCFGKPMTYAAADRLHAGQSPDDSRDTKPAPRTESQLKPCSTFFISQRPVMRACLCLLFLPMRFLFSLALFSSTHSSAVFNTTLKHLCTSSLFTGTATATQHPSSRPDGAPNQE</sequence>
<organism evidence="2 3">
    <name type="scientific">Colletotrichum tanaceti</name>
    <dbReference type="NCBI Taxonomy" id="1306861"/>
    <lineage>
        <taxon>Eukaryota</taxon>
        <taxon>Fungi</taxon>
        <taxon>Dikarya</taxon>
        <taxon>Ascomycota</taxon>
        <taxon>Pezizomycotina</taxon>
        <taxon>Sordariomycetes</taxon>
        <taxon>Hypocreomycetidae</taxon>
        <taxon>Glomerellales</taxon>
        <taxon>Glomerellaceae</taxon>
        <taxon>Colletotrichum</taxon>
        <taxon>Colletotrichum destructivum species complex</taxon>
    </lineage>
</organism>
<gene>
    <name evidence="2" type="ORF">CTA1_9592</name>
</gene>
<evidence type="ECO:0000313" key="3">
    <source>
        <dbReference type="Proteomes" id="UP000310108"/>
    </source>
</evidence>
<dbReference type="EMBL" id="PJEX01000041">
    <property type="protein sequence ID" value="TKW57479.1"/>
    <property type="molecule type" value="Genomic_DNA"/>
</dbReference>
<feature type="compositionally biased region" description="Basic and acidic residues" evidence="1">
    <location>
        <begin position="88"/>
        <end position="97"/>
    </location>
</feature>
<name>A0A4U6XPF7_9PEZI</name>
<dbReference type="Proteomes" id="UP000310108">
    <property type="component" value="Unassembled WGS sequence"/>
</dbReference>